<dbReference type="InterPro" id="IPR013083">
    <property type="entry name" value="Znf_RING/FYVE/PHD"/>
</dbReference>
<evidence type="ECO:0000256" key="3">
    <source>
        <dbReference type="ARBA" id="ARBA00022833"/>
    </source>
</evidence>
<keyword evidence="9" id="KW-1185">Reference proteome</keyword>
<dbReference type="Pfam" id="PF13445">
    <property type="entry name" value="zf-RING_UBOX"/>
    <property type="match status" value="1"/>
</dbReference>
<dbReference type="SUPFAM" id="SSF57850">
    <property type="entry name" value="RING/U-box"/>
    <property type="match status" value="1"/>
</dbReference>
<keyword evidence="1" id="KW-0479">Metal-binding</keyword>
<evidence type="ECO:0000256" key="2">
    <source>
        <dbReference type="ARBA" id="ARBA00022771"/>
    </source>
</evidence>
<protein>
    <submittedName>
        <fullName evidence="8">Putative 39S ribosomal protein L49, mitochondrial</fullName>
    </submittedName>
</protein>
<dbReference type="PANTHER" id="PTHR25462:SF296">
    <property type="entry name" value="MEIOTIC P26, ISOFORM F"/>
    <property type="match status" value="1"/>
</dbReference>
<accession>A0A0B2W268</accession>
<evidence type="ECO:0000313" key="9">
    <source>
        <dbReference type="Proteomes" id="UP000031036"/>
    </source>
</evidence>
<keyword evidence="3" id="KW-0862">Zinc</keyword>
<dbReference type="GO" id="GO:0008270">
    <property type="term" value="F:zinc ion binding"/>
    <property type="evidence" value="ECO:0007669"/>
    <property type="project" value="UniProtKB-KW"/>
</dbReference>
<evidence type="ECO:0000259" key="7">
    <source>
        <dbReference type="PROSITE" id="PS50089"/>
    </source>
</evidence>
<evidence type="ECO:0000256" key="1">
    <source>
        <dbReference type="ARBA" id="ARBA00022723"/>
    </source>
</evidence>
<sequence>MTPMPQGVEDFISEAMECPVCTQIFEQPRQLHCGHSLCAQCVDRLVELRRQTPQSRGLGGVTSSNYPVSISCPVCRTYTNIPGHGLPINYALGELISRFHTTQELKRNCSVCERLVNYEAQMFCVTCSQDVTVPTRVLCVTCALNEHSKHGHVVQQIEPALEAARRDAIQQIGDTKTASAMCIVECETATAGLGAALMCYPDAIRDQLNRFDVMVSELEQMDVCPTNISEQKIARAERLGCSFRERCEAYKSWLQSLAQQAESFVRSSELTFDLAEAGVDANTSVAACGNLQDLTISESREDRPSSGAFLPFVRNTPPQRTSEMLRQRRQAAVARRRFGARQSSEQNSRIGNATSSENSGLANVIASANTNEVMLSNVLRFSRVGLKRCVRVKRCFSSEAGCNEEPLWENPWKHALNQQEETLTGFEEVPVDWKYVERLMPHKVIPDVPEHSSYPTPSGWKPPNPSPDLPYYVGRSRKHTLPLFLETRRDKLDPTTMEFEYVELVVLRNVHGDVFVEYGPPRAVEENTSEHWWGPDELPPPSMRHKYPTPQRPFRRKSPRADCSQPPPYSEVCSTSDTKIEQRLNKLKSDRAILEGRGVEKIATVNEIEERLALLRGVPVEEIRNPSLMFARKRGEVRGESVKDLIEKAHDEVRIEKKWDPVKQLERRYNEYHHNVDVNNDNQEEELPAVQMKKFCEESPSSSGMNDDIIMDEDTVRGMKDLAKTLKLAEEESFDAAACAEASNKSAKRQMEEIAKLTRQKSLKNERINAELGRFWEKSFEKYGSQDGSEQDNEVDEEELQKVGSRSLVLELEVPVELFASWAA</sequence>
<feature type="domain" description="RING-type" evidence="7">
    <location>
        <begin position="18"/>
        <end position="76"/>
    </location>
</feature>
<dbReference type="Gene3D" id="3.30.40.10">
    <property type="entry name" value="Zinc/RING finger domain, C3HC4 (zinc finger)"/>
    <property type="match status" value="1"/>
</dbReference>
<evidence type="ECO:0000256" key="6">
    <source>
        <dbReference type="SAM" id="MobiDB-lite"/>
    </source>
</evidence>
<evidence type="ECO:0000256" key="5">
    <source>
        <dbReference type="SAM" id="Coils"/>
    </source>
</evidence>
<dbReference type="Proteomes" id="UP000031036">
    <property type="component" value="Unassembled WGS sequence"/>
</dbReference>
<proteinExistence type="predicted"/>
<evidence type="ECO:0000256" key="4">
    <source>
        <dbReference type="PROSITE-ProRule" id="PRU00175"/>
    </source>
</evidence>
<gene>
    <name evidence="8" type="primary">mrpl-49</name>
    <name evidence="8" type="ORF">Tcan_17145</name>
</gene>
<comment type="caution">
    <text evidence="8">The sequence shown here is derived from an EMBL/GenBank/DDBJ whole genome shotgun (WGS) entry which is preliminary data.</text>
</comment>
<dbReference type="SMART" id="SM00184">
    <property type="entry name" value="RING"/>
    <property type="match status" value="1"/>
</dbReference>
<feature type="compositionally biased region" description="Polar residues" evidence="6">
    <location>
        <begin position="343"/>
        <end position="358"/>
    </location>
</feature>
<name>A0A0B2W268_TOXCA</name>
<organism evidence="8 9">
    <name type="scientific">Toxocara canis</name>
    <name type="common">Canine roundworm</name>
    <dbReference type="NCBI Taxonomy" id="6265"/>
    <lineage>
        <taxon>Eukaryota</taxon>
        <taxon>Metazoa</taxon>
        <taxon>Ecdysozoa</taxon>
        <taxon>Nematoda</taxon>
        <taxon>Chromadorea</taxon>
        <taxon>Rhabditida</taxon>
        <taxon>Spirurina</taxon>
        <taxon>Ascaridomorpha</taxon>
        <taxon>Ascaridoidea</taxon>
        <taxon>Toxocaridae</taxon>
        <taxon>Toxocara</taxon>
    </lineage>
</organism>
<feature type="compositionally biased region" description="Basic residues" evidence="6">
    <location>
        <begin position="543"/>
        <end position="558"/>
    </location>
</feature>
<dbReference type="EMBL" id="JPKZ01000443">
    <property type="protein sequence ID" value="KHN87245.1"/>
    <property type="molecule type" value="Genomic_DNA"/>
</dbReference>
<dbReference type="PROSITE" id="PS00518">
    <property type="entry name" value="ZF_RING_1"/>
    <property type="match status" value="1"/>
</dbReference>
<keyword evidence="8" id="KW-0689">Ribosomal protein</keyword>
<dbReference type="InterPro" id="IPR001841">
    <property type="entry name" value="Znf_RING"/>
</dbReference>
<feature type="region of interest" description="Disordered" evidence="6">
    <location>
        <begin position="533"/>
        <end position="575"/>
    </location>
</feature>
<keyword evidence="5" id="KW-0175">Coiled coil</keyword>
<evidence type="ECO:0000313" key="8">
    <source>
        <dbReference type="EMBL" id="KHN87245.1"/>
    </source>
</evidence>
<dbReference type="STRING" id="6265.A0A0B2W268"/>
<keyword evidence="8" id="KW-0687">Ribonucleoprotein</keyword>
<reference evidence="8 9" key="1">
    <citation type="submission" date="2014-11" db="EMBL/GenBank/DDBJ databases">
        <title>Genetic blueprint of the zoonotic pathogen Toxocara canis.</title>
        <authorList>
            <person name="Zhu X.-Q."/>
            <person name="Korhonen P.K."/>
            <person name="Cai H."/>
            <person name="Young N.D."/>
            <person name="Nejsum P."/>
            <person name="von Samson-Himmelstjerna G."/>
            <person name="Boag P.R."/>
            <person name="Tan P."/>
            <person name="Li Q."/>
            <person name="Min J."/>
            <person name="Yang Y."/>
            <person name="Wang X."/>
            <person name="Fang X."/>
            <person name="Hall R.S."/>
            <person name="Hofmann A."/>
            <person name="Sternberg P.W."/>
            <person name="Jex A.R."/>
            <person name="Gasser R.B."/>
        </authorList>
    </citation>
    <scope>NUCLEOTIDE SEQUENCE [LARGE SCALE GENOMIC DNA]</scope>
    <source>
        <strain evidence="8">PN_DK_2014</strain>
    </source>
</reference>
<dbReference type="PANTHER" id="PTHR25462">
    <property type="entry name" value="BONUS, ISOFORM C-RELATED"/>
    <property type="match status" value="1"/>
</dbReference>
<dbReference type="InterPro" id="IPR027370">
    <property type="entry name" value="Znf-RING_euk"/>
</dbReference>
<dbReference type="AlphaFoldDB" id="A0A0B2W268"/>
<dbReference type="Gene3D" id="3.30.780.10">
    <property type="entry name" value="SUI1-like domain"/>
    <property type="match status" value="1"/>
</dbReference>
<dbReference type="InterPro" id="IPR047153">
    <property type="entry name" value="TRIM45/56/19-like"/>
</dbReference>
<dbReference type="InterPro" id="IPR017907">
    <property type="entry name" value="Znf_RING_CS"/>
</dbReference>
<dbReference type="GO" id="GO:0005840">
    <property type="term" value="C:ribosome"/>
    <property type="evidence" value="ECO:0007669"/>
    <property type="project" value="UniProtKB-KW"/>
</dbReference>
<keyword evidence="2 4" id="KW-0863">Zinc-finger</keyword>
<feature type="region of interest" description="Disordered" evidence="6">
    <location>
        <begin position="336"/>
        <end position="358"/>
    </location>
</feature>
<dbReference type="OrthoDB" id="19439at2759"/>
<dbReference type="PROSITE" id="PS50089">
    <property type="entry name" value="ZF_RING_2"/>
    <property type="match status" value="1"/>
</dbReference>
<feature type="coiled-coil region" evidence="5">
    <location>
        <begin position="740"/>
        <end position="767"/>
    </location>
</feature>